<evidence type="ECO:0000256" key="3">
    <source>
        <dbReference type="SAM" id="MobiDB-lite"/>
    </source>
</evidence>
<feature type="compositionally biased region" description="Low complexity" evidence="3">
    <location>
        <begin position="634"/>
        <end position="660"/>
    </location>
</feature>
<dbReference type="InterPro" id="IPR051677">
    <property type="entry name" value="AfsR-DnrI-RedD_regulator"/>
</dbReference>
<keyword evidence="2" id="KW-0804">Transcription</keyword>
<keyword evidence="7" id="KW-1185">Reference proteome</keyword>
<proteinExistence type="predicted"/>
<protein>
    <recommendedName>
        <fullName evidence="5">Bacterial transcriptional activator domain-containing protein</fullName>
    </recommendedName>
</protein>
<evidence type="ECO:0000313" key="7">
    <source>
        <dbReference type="Proteomes" id="UP000621500"/>
    </source>
</evidence>
<accession>A0ABQ4EK62</accession>
<keyword evidence="4" id="KW-0812">Transmembrane</keyword>
<name>A0ABQ4EK62_9ACTN</name>
<dbReference type="EMBL" id="BONX01000007">
    <property type="protein sequence ID" value="GIG94606.1"/>
    <property type="molecule type" value="Genomic_DNA"/>
</dbReference>
<feature type="transmembrane region" description="Helical" evidence="4">
    <location>
        <begin position="101"/>
        <end position="123"/>
    </location>
</feature>
<reference evidence="6 7" key="1">
    <citation type="submission" date="2021-01" db="EMBL/GenBank/DDBJ databases">
        <title>Whole genome shotgun sequence of Plantactinospora mayteni NBRC 109088.</title>
        <authorList>
            <person name="Komaki H."/>
            <person name="Tamura T."/>
        </authorList>
    </citation>
    <scope>NUCLEOTIDE SEQUENCE [LARGE SCALE GENOMIC DNA]</scope>
    <source>
        <strain evidence="6 7">NBRC 109088</strain>
    </source>
</reference>
<feature type="compositionally biased region" description="Pro residues" evidence="3">
    <location>
        <begin position="619"/>
        <end position="633"/>
    </location>
</feature>
<evidence type="ECO:0000256" key="4">
    <source>
        <dbReference type="SAM" id="Phobius"/>
    </source>
</evidence>
<dbReference type="InterPro" id="IPR011990">
    <property type="entry name" value="TPR-like_helical_dom_sf"/>
</dbReference>
<dbReference type="InterPro" id="IPR036779">
    <property type="entry name" value="LysM_dom_sf"/>
</dbReference>
<dbReference type="Gene3D" id="1.10.10.10">
    <property type="entry name" value="Winged helix-like DNA-binding domain superfamily/Winged helix DNA-binding domain"/>
    <property type="match status" value="1"/>
</dbReference>
<feature type="region of interest" description="Disordered" evidence="3">
    <location>
        <begin position="225"/>
        <end position="343"/>
    </location>
</feature>
<dbReference type="Proteomes" id="UP000621500">
    <property type="component" value="Unassembled WGS sequence"/>
</dbReference>
<dbReference type="PANTHER" id="PTHR35807:SF1">
    <property type="entry name" value="TRANSCRIPTIONAL REGULATOR REDD"/>
    <property type="match status" value="1"/>
</dbReference>
<evidence type="ECO:0000256" key="2">
    <source>
        <dbReference type="ARBA" id="ARBA00023163"/>
    </source>
</evidence>
<feature type="compositionally biased region" description="Basic and acidic residues" evidence="3">
    <location>
        <begin position="331"/>
        <end position="341"/>
    </location>
</feature>
<feature type="compositionally biased region" description="Pro residues" evidence="3">
    <location>
        <begin position="236"/>
        <end position="257"/>
    </location>
</feature>
<feature type="region of interest" description="Disordered" evidence="3">
    <location>
        <begin position="612"/>
        <end position="671"/>
    </location>
</feature>
<dbReference type="InterPro" id="IPR005158">
    <property type="entry name" value="BTAD"/>
</dbReference>
<organism evidence="6 7">
    <name type="scientific">Plantactinospora mayteni</name>
    <dbReference type="NCBI Taxonomy" id="566021"/>
    <lineage>
        <taxon>Bacteria</taxon>
        <taxon>Bacillati</taxon>
        <taxon>Actinomycetota</taxon>
        <taxon>Actinomycetes</taxon>
        <taxon>Micromonosporales</taxon>
        <taxon>Micromonosporaceae</taxon>
        <taxon>Plantactinospora</taxon>
    </lineage>
</organism>
<sequence length="920" mass="96806">MLGTVRRLAVRAVAAVLLAAAVAGLPAALVAFIGWPLPSRIPTGDQLAGWITTPVTDAVILDALAVAAWLLWAAFLHAIATEARAAWRGLPTRATTRRTANPLRLAAATLITALTLGTLFSGAPAAASPAPAQARPPAVQVVKATPPVLVQQGPATIHVGDETYSYVVERRDTLSKISKEWLGDANRWPEICELNWHRHFPKVGGTLRDCNLIYPGWDLRLPADAKPPANAAPALTSPPPTAEPNPDPAPTQEPTPAPSASSTAPTQDPDGVVEPPSTTPSATPSATTAAPGAAPTPATSSAPATPRQSAPASPTTATPTTTASPADDAQDDRPSADEDGVRLPGGSFVPWTLAAAIVAAAAMVWLQRRRRFIPGKVNEDDEPPELPPPVAELHRQVTRNPDLPTPSDPAERAAAGPALPLLPPDGVGLVGDGAHAAARAALIATLASGGPREPDRRGEVVIDGTTLTTLIGADAAALGPWPRLHIADDIDHALSLLDARLLHRARVLDEHSLTDLDALRERAPDEEALPPVLLICETPPAGARMRARVSFGLGKGLDVSALLLGEWPHGSTITVSSGGHTSVADGPAVEAIGERVAVLDTAEAVAILTTLREAHTGEPPNPVLRPPAPPRPTAPANEPATVPPTTTGPAGETAPAAHPLDAPPPAVDGTPRVKVRLRVLGTPEVKDITLPGRDLRSRAAELAVYLACHPDGADTETIAEHLVPDVRRRQAKQLVHTNASNLRHVFGRAGGPITGGYVLKRGASARYRLDPTTVQVDLWQLRDLLTRAQLASAPARTDLLREACDLYTAPLAEGCDYEWVDPHREKARQWGTEAHLLLADDLLESDPQAASDLLDKAIGLDRYNEELYRKAMHARHALRDPDGIRALLRALTKALADLDTEPAEATTDLASKLRTSLEQR</sequence>
<dbReference type="PANTHER" id="PTHR35807">
    <property type="entry name" value="TRANSCRIPTIONAL REGULATOR REDD-RELATED"/>
    <property type="match status" value="1"/>
</dbReference>
<dbReference type="InterPro" id="IPR036388">
    <property type="entry name" value="WH-like_DNA-bd_sf"/>
</dbReference>
<gene>
    <name evidence="6" type="ORF">Pma05_11790</name>
</gene>
<dbReference type="RefSeq" id="WP_203856257.1">
    <property type="nucleotide sequence ID" value="NZ_BAAAZQ010000005.1"/>
</dbReference>
<feature type="domain" description="Bacterial transcriptional activator" evidence="5">
    <location>
        <begin position="776"/>
        <end position="914"/>
    </location>
</feature>
<dbReference type="InterPro" id="IPR018392">
    <property type="entry name" value="LysM"/>
</dbReference>
<feature type="transmembrane region" description="Helical" evidence="4">
    <location>
        <begin position="12"/>
        <end position="38"/>
    </location>
</feature>
<feature type="compositionally biased region" description="Low complexity" evidence="3">
    <location>
        <begin position="225"/>
        <end position="235"/>
    </location>
</feature>
<keyword evidence="4" id="KW-1133">Transmembrane helix</keyword>
<feature type="compositionally biased region" description="Low complexity" evidence="3">
    <location>
        <begin position="258"/>
        <end position="326"/>
    </location>
</feature>
<dbReference type="Gene3D" id="3.10.350.10">
    <property type="entry name" value="LysM domain"/>
    <property type="match status" value="1"/>
</dbReference>
<feature type="transmembrane region" description="Helical" evidence="4">
    <location>
        <begin position="58"/>
        <end position="80"/>
    </location>
</feature>
<evidence type="ECO:0000256" key="1">
    <source>
        <dbReference type="ARBA" id="ARBA00023015"/>
    </source>
</evidence>
<comment type="caution">
    <text evidence="6">The sequence shown here is derived from an EMBL/GenBank/DDBJ whole genome shotgun (WGS) entry which is preliminary data.</text>
</comment>
<evidence type="ECO:0000259" key="5">
    <source>
        <dbReference type="SMART" id="SM01043"/>
    </source>
</evidence>
<dbReference type="SUPFAM" id="SSF48452">
    <property type="entry name" value="TPR-like"/>
    <property type="match status" value="1"/>
</dbReference>
<dbReference type="CDD" id="cd00118">
    <property type="entry name" value="LysM"/>
    <property type="match status" value="1"/>
</dbReference>
<keyword evidence="1" id="KW-0805">Transcription regulation</keyword>
<evidence type="ECO:0000313" key="6">
    <source>
        <dbReference type="EMBL" id="GIG94606.1"/>
    </source>
</evidence>
<keyword evidence="4" id="KW-0472">Membrane</keyword>
<dbReference type="SMART" id="SM01043">
    <property type="entry name" value="BTAD"/>
    <property type="match status" value="1"/>
</dbReference>